<dbReference type="EMBL" id="JABEZX010000004">
    <property type="protein sequence ID" value="MBA0553275.1"/>
    <property type="molecule type" value="Genomic_DNA"/>
</dbReference>
<accession>A0A7J8LLE9</accession>
<evidence type="ECO:0000313" key="1">
    <source>
        <dbReference type="EMBL" id="MBA0553275.1"/>
    </source>
</evidence>
<comment type="caution">
    <text evidence="1">The sequence shown here is derived from an EMBL/GenBank/DDBJ whole genome shotgun (WGS) entry which is preliminary data.</text>
</comment>
<proteinExistence type="predicted"/>
<sequence>MLILRWMLLHLKQMKREHYGTLSCLLRTKFTLVSRLMTSLKYPQS</sequence>
<evidence type="ECO:0000313" key="2">
    <source>
        <dbReference type="Proteomes" id="UP000593572"/>
    </source>
</evidence>
<keyword evidence="2" id="KW-1185">Reference proteome</keyword>
<dbReference type="Proteomes" id="UP000593572">
    <property type="component" value="Unassembled WGS sequence"/>
</dbReference>
<name>A0A7J8LLE9_9ROSI</name>
<gene>
    <name evidence="1" type="ORF">Golob_012469</name>
</gene>
<organism evidence="1 2">
    <name type="scientific">Gossypium lobatum</name>
    <dbReference type="NCBI Taxonomy" id="34289"/>
    <lineage>
        <taxon>Eukaryota</taxon>
        <taxon>Viridiplantae</taxon>
        <taxon>Streptophyta</taxon>
        <taxon>Embryophyta</taxon>
        <taxon>Tracheophyta</taxon>
        <taxon>Spermatophyta</taxon>
        <taxon>Magnoliopsida</taxon>
        <taxon>eudicotyledons</taxon>
        <taxon>Gunneridae</taxon>
        <taxon>Pentapetalae</taxon>
        <taxon>rosids</taxon>
        <taxon>malvids</taxon>
        <taxon>Malvales</taxon>
        <taxon>Malvaceae</taxon>
        <taxon>Malvoideae</taxon>
        <taxon>Gossypium</taxon>
    </lineage>
</organism>
<dbReference type="AlphaFoldDB" id="A0A7J8LLE9"/>
<protein>
    <submittedName>
        <fullName evidence="1">Uncharacterized protein</fullName>
    </submittedName>
</protein>
<reference evidence="1 2" key="1">
    <citation type="journal article" date="2019" name="Genome Biol. Evol.">
        <title>Insights into the evolution of the New World diploid cottons (Gossypium, subgenus Houzingenia) based on genome sequencing.</title>
        <authorList>
            <person name="Grover C.E."/>
            <person name="Arick M.A. 2nd"/>
            <person name="Thrash A."/>
            <person name="Conover J.L."/>
            <person name="Sanders W.S."/>
            <person name="Peterson D.G."/>
            <person name="Frelichowski J.E."/>
            <person name="Scheffler J.A."/>
            <person name="Scheffler B.E."/>
            <person name="Wendel J.F."/>
        </authorList>
    </citation>
    <scope>NUCLEOTIDE SEQUENCE [LARGE SCALE GENOMIC DNA]</scope>
    <source>
        <strain evidence="1">157</strain>
        <tissue evidence="1">Leaf</tissue>
    </source>
</reference>